<feature type="transmembrane region" description="Helical" evidence="7">
    <location>
        <begin position="55"/>
        <end position="75"/>
    </location>
</feature>
<keyword evidence="5 7" id="KW-0472">Membrane</keyword>
<keyword evidence="2" id="KW-0813">Transport</keyword>
<feature type="transmembrane region" description="Helical" evidence="7">
    <location>
        <begin position="387"/>
        <end position="406"/>
    </location>
</feature>
<gene>
    <name evidence="8" type="ORF">BCR35DRAFT_307945</name>
</gene>
<feature type="transmembrane region" description="Helical" evidence="7">
    <location>
        <begin position="204"/>
        <end position="227"/>
    </location>
</feature>
<feature type="transmembrane region" description="Helical" evidence="7">
    <location>
        <begin position="329"/>
        <end position="349"/>
    </location>
</feature>
<dbReference type="EMBL" id="MCGR01000055">
    <property type="protein sequence ID" value="ORY70640.1"/>
    <property type="molecule type" value="Genomic_DNA"/>
</dbReference>
<evidence type="ECO:0000256" key="3">
    <source>
        <dbReference type="ARBA" id="ARBA00022692"/>
    </source>
</evidence>
<sequence length="552" mass="58662">MAASSSVESISQADNDAAPQRRPSDKTFTRDEITEATRVAQVGSAPRNFGMMSIIVGYTVLNSWTAMATSLSVALPSGGPVAVIWGIVPSFIGNLAMAASLAEICHVYCTSGGPYHWAALLAPAEWAPFISFVTGWFACAGWWALMATTGSLAGSLITGAWGLTHPNYEPERYQVYVVYIGYTCIATLVNIYGIRILPFLNKSAISWSLAGAAVIAVTCLACSSGNYQSGDFVFTAYINETGWNNGVAWILGLLQSSFGLTGYDAVSHMVEEMPRPHINAPKAMVLAVIIGSSSSFVFLIALLFCIKNVEDVISSTAGALLGAINQATGSVAGTVCLGVFPIVSMFFAAQGILCGASRMTYAFARDGGLPFSPFFARMNERTGVPDNAVLLTSTLVIIFGVLYIPSASALNAILSASVVLLNISYSVPVALLLVRGRHLLRPPSFPEPTLFMGPILGRIANVIGLVFTVFCTAFFLFPPEYPATPSNMNYAIAVFGVIAVVASLTWIFQGRKHFHGPRDLGGLLELARAEVDAPAPKDLEHAEKHAKIEAVN</sequence>
<feature type="transmembrane region" description="Helical" evidence="7">
    <location>
        <begin position="81"/>
        <end position="105"/>
    </location>
</feature>
<dbReference type="InParanoid" id="A0A1Y2EGE1"/>
<dbReference type="GO" id="GO:0016020">
    <property type="term" value="C:membrane"/>
    <property type="evidence" value="ECO:0007669"/>
    <property type="project" value="UniProtKB-SubCell"/>
</dbReference>
<evidence type="ECO:0000256" key="2">
    <source>
        <dbReference type="ARBA" id="ARBA00022448"/>
    </source>
</evidence>
<protein>
    <submittedName>
        <fullName evidence="8">Putative choline transporter</fullName>
    </submittedName>
</protein>
<evidence type="ECO:0000256" key="5">
    <source>
        <dbReference type="ARBA" id="ARBA00023136"/>
    </source>
</evidence>
<evidence type="ECO:0000256" key="6">
    <source>
        <dbReference type="SAM" id="MobiDB-lite"/>
    </source>
</evidence>
<keyword evidence="3 7" id="KW-0812">Transmembrane</keyword>
<dbReference type="GO" id="GO:0022857">
    <property type="term" value="F:transmembrane transporter activity"/>
    <property type="evidence" value="ECO:0007669"/>
    <property type="project" value="InterPro"/>
</dbReference>
<feature type="transmembrane region" description="Helical" evidence="7">
    <location>
        <begin position="173"/>
        <end position="192"/>
    </location>
</feature>
<organism evidence="8 9">
    <name type="scientific">Leucosporidium creatinivorum</name>
    <dbReference type="NCBI Taxonomy" id="106004"/>
    <lineage>
        <taxon>Eukaryota</taxon>
        <taxon>Fungi</taxon>
        <taxon>Dikarya</taxon>
        <taxon>Basidiomycota</taxon>
        <taxon>Pucciniomycotina</taxon>
        <taxon>Microbotryomycetes</taxon>
        <taxon>Leucosporidiales</taxon>
        <taxon>Leucosporidium</taxon>
    </lineage>
</organism>
<evidence type="ECO:0000256" key="7">
    <source>
        <dbReference type="SAM" id="Phobius"/>
    </source>
</evidence>
<dbReference type="STRING" id="106004.A0A1Y2EGE1"/>
<reference evidence="8 9" key="1">
    <citation type="submission" date="2016-07" db="EMBL/GenBank/DDBJ databases">
        <title>Pervasive Adenine N6-methylation of Active Genes in Fungi.</title>
        <authorList>
            <consortium name="DOE Joint Genome Institute"/>
            <person name="Mondo S.J."/>
            <person name="Dannebaum R.O."/>
            <person name="Kuo R.C."/>
            <person name="Labutti K."/>
            <person name="Haridas S."/>
            <person name="Kuo A."/>
            <person name="Salamov A."/>
            <person name="Ahrendt S.R."/>
            <person name="Lipzen A."/>
            <person name="Sullivan W."/>
            <person name="Andreopoulos W.B."/>
            <person name="Clum A."/>
            <person name="Lindquist E."/>
            <person name="Daum C."/>
            <person name="Ramamoorthy G.K."/>
            <person name="Gryganskyi A."/>
            <person name="Culley D."/>
            <person name="Magnuson J.K."/>
            <person name="James T.Y."/>
            <person name="O'Malley M.A."/>
            <person name="Stajich J.E."/>
            <person name="Spatafora J.W."/>
            <person name="Visel A."/>
            <person name="Grigoriev I.V."/>
        </authorList>
    </citation>
    <scope>NUCLEOTIDE SEQUENCE [LARGE SCALE GENOMIC DNA]</scope>
    <source>
        <strain evidence="8 9">62-1032</strain>
    </source>
</reference>
<comment type="subcellular location">
    <subcellularLocation>
        <location evidence="1">Membrane</location>
        <topology evidence="1">Multi-pass membrane protein</topology>
    </subcellularLocation>
</comment>
<comment type="caution">
    <text evidence="8">The sequence shown here is derived from an EMBL/GenBank/DDBJ whole genome shotgun (WGS) entry which is preliminary data.</text>
</comment>
<dbReference type="PIRSF" id="PIRSF006060">
    <property type="entry name" value="AA_transporter"/>
    <property type="match status" value="1"/>
</dbReference>
<feature type="transmembrane region" description="Helical" evidence="7">
    <location>
        <begin position="412"/>
        <end position="434"/>
    </location>
</feature>
<dbReference type="AlphaFoldDB" id="A0A1Y2EGE1"/>
<dbReference type="Proteomes" id="UP000193467">
    <property type="component" value="Unassembled WGS sequence"/>
</dbReference>
<feature type="transmembrane region" description="Helical" evidence="7">
    <location>
        <begin position="455"/>
        <end position="477"/>
    </location>
</feature>
<feature type="transmembrane region" description="Helical" evidence="7">
    <location>
        <begin position="126"/>
        <end position="145"/>
    </location>
</feature>
<dbReference type="InterPro" id="IPR002293">
    <property type="entry name" value="AA/rel_permease1"/>
</dbReference>
<evidence type="ECO:0000256" key="1">
    <source>
        <dbReference type="ARBA" id="ARBA00004141"/>
    </source>
</evidence>
<dbReference type="OrthoDB" id="3900342at2759"/>
<name>A0A1Y2EGE1_9BASI</name>
<evidence type="ECO:0000313" key="9">
    <source>
        <dbReference type="Proteomes" id="UP000193467"/>
    </source>
</evidence>
<dbReference type="PANTHER" id="PTHR45649:SF14">
    <property type="entry name" value="GABA PERMEASE"/>
    <property type="match status" value="1"/>
</dbReference>
<evidence type="ECO:0000313" key="8">
    <source>
        <dbReference type="EMBL" id="ORY70640.1"/>
    </source>
</evidence>
<keyword evidence="9" id="KW-1185">Reference proteome</keyword>
<evidence type="ECO:0000256" key="4">
    <source>
        <dbReference type="ARBA" id="ARBA00022989"/>
    </source>
</evidence>
<dbReference type="Gene3D" id="1.20.1740.10">
    <property type="entry name" value="Amino acid/polyamine transporter I"/>
    <property type="match status" value="1"/>
</dbReference>
<dbReference type="PANTHER" id="PTHR45649">
    <property type="entry name" value="AMINO-ACID PERMEASE BAT1"/>
    <property type="match status" value="1"/>
</dbReference>
<feature type="transmembrane region" description="Helical" evidence="7">
    <location>
        <begin position="247"/>
        <end position="266"/>
    </location>
</feature>
<dbReference type="Pfam" id="PF13520">
    <property type="entry name" value="AA_permease_2"/>
    <property type="match status" value="1"/>
</dbReference>
<feature type="region of interest" description="Disordered" evidence="6">
    <location>
        <begin position="1"/>
        <end position="31"/>
    </location>
</feature>
<feature type="compositionally biased region" description="Basic and acidic residues" evidence="6">
    <location>
        <begin position="22"/>
        <end position="31"/>
    </location>
</feature>
<feature type="transmembrane region" description="Helical" evidence="7">
    <location>
        <begin position="286"/>
        <end position="309"/>
    </location>
</feature>
<feature type="compositionally biased region" description="Polar residues" evidence="6">
    <location>
        <begin position="1"/>
        <end position="14"/>
    </location>
</feature>
<accession>A0A1Y2EGE1</accession>
<proteinExistence type="predicted"/>
<keyword evidence="4 7" id="KW-1133">Transmembrane helix</keyword>
<feature type="transmembrane region" description="Helical" evidence="7">
    <location>
        <begin position="489"/>
        <end position="508"/>
    </location>
</feature>